<evidence type="ECO:0000313" key="2">
    <source>
        <dbReference type="Proteomes" id="UP000012081"/>
    </source>
</evidence>
<evidence type="ECO:0000313" key="1">
    <source>
        <dbReference type="EMBL" id="EMT50229.1"/>
    </source>
</evidence>
<sequence length="113" mass="12418">MNGEGLDSLLERVAGQIQGKAYLKGITGGWERCVGIVAEDAQSRHCLRFSPGGITRAGWQEPVHLVVSGQERDLQRLFAGDELLYISARQSVTIRGPLRDQLKLDALLRLTCS</sequence>
<accession>M8D1Z8</accession>
<name>M8D1Z8_9BACL</name>
<dbReference type="AlphaFoldDB" id="M8D1Z8"/>
<dbReference type="PATRIC" id="fig|1300222.3.peg.4996"/>
<protein>
    <recommendedName>
        <fullName evidence="3">SCP2 domain-containing protein</fullName>
    </recommendedName>
</protein>
<keyword evidence="2" id="KW-1185">Reference proteome</keyword>
<dbReference type="OrthoDB" id="2476667at2"/>
<reference evidence="1 2" key="1">
    <citation type="submission" date="2013-03" db="EMBL/GenBank/DDBJ databases">
        <title>Assembly of a new bacterial strain Brevibacillus borstelensis AK1.</title>
        <authorList>
            <person name="Rajan I."/>
            <person name="PoliReddy D."/>
            <person name="Sugumar T."/>
            <person name="Rathinam K."/>
            <person name="Alqarawi S."/>
            <person name="Khalil A.B."/>
            <person name="Sivakumar N."/>
        </authorList>
    </citation>
    <scope>NUCLEOTIDE SEQUENCE [LARGE SCALE GENOMIC DNA]</scope>
    <source>
        <strain evidence="1 2">AK1</strain>
    </source>
</reference>
<evidence type="ECO:0008006" key="3">
    <source>
        <dbReference type="Google" id="ProtNLM"/>
    </source>
</evidence>
<dbReference type="GeneID" id="89498203"/>
<comment type="caution">
    <text evidence="1">The sequence shown here is derived from an EMBL/GenBank/DDBJ whole genome shotgun (WGS) entry which is preliminary data.</text>
</comment>
<dbReference type="Proteomes" id="UP000012081">
    <property type="component" value="Unassembled WGS sequence"/>
</dbReference>
<proteinExistence type="predicted"/>
<organism evidence="1 2">
    <name type="scientific">Brevibacillus borstelensis AK1</name>
    <dbReference type="NCBI Taxonomy" id="1300222"/>
    <lineage>
        <taxon>Bacteria</taxon>
        <taxon>Bacillati</taxon>
        <taxon>Bacillota</taxon>
        <taxon>Bacilli</taxon>
        <taxon>Bacillales</taxon>
        <taxon>Paenibacillaceae</taxon>
        <taxon>Brevibacillus</taxon>
    </lineage>
</organism>
<dbReference type="STRING" id="1300222.I532_23794"/>
<gene>
    <name evidence="1" type="ORF">I532_23794</name>
</gene>
<dbReference type="RefSeq" id="WP_003392414.1">
    <property type="nucleotide sequence ID" value="NZ_APBN01000019.1"/>
</dbReference>
<dbReference type="EMBL" id="APBN01000019">
    <property type="protein sequence ID" value="EMT50229.1"/>
    <property type="molecule type" value="Genomic_DNA"/>
</dbReference>